<evidence type="ECO:0000313" key="3">
    <source>
        <dbReference type="Proteomes" id="UP000586947"/>
    </source>
</evidence>
<comment type="caution">
    <text evidence="2">The sequence shown here is derived from an EMBL/GenBank/DDBJ whole genome shotgun (WGS) entry which is preliminary data.</text>
</comment>
<sequence length="44" mass="4638">MALFTVLPMCQGSASKRDQSGTGRALTTAGEWQPMASFSADGHH</sequence>
<feature type="region of interest" description="Disordered" evidence="1">
    <location>
        <begin position="13"/>
        <end position="44"/>
    </location>
</feature>
<gene>
    <name evidence="2" type="ORF">HNR20_004505</name>
</gene>
<keyword evidence="3" id="KW-1185">Reference proteome</keyword>
<reference evidence="2 3" key="1">
    <citation type="submission" date="2020-08" db="EMBL/GenBank/DDBJ databases">
        <title>Sequencing the genomes of 1000 actinobacteria strains.</title>
        <authorList>
            <person name="Klenk H.-P."/>
        </authorList>
    </citation>
    <scope>NUCLEOTIDE SEQUENCE [LARGE SCALE GENOMIC DNA]</scope>
    <source>
        <strain evidence="2 3">DSM 103125</strain>
    </source>
</reference>
<dbReference type="RefSeq" id="WP_260321873.1">
    <property type="nucleotide sequence ID" value="NZ_JACHDP010000001.1"/>
</dbReference>
<dbReference type="Proteomes" id="UP000586947">
    <property type="component" value="Unassembled WGS sequence"/>
</dbReference>
<name>A0A840W5F2_9ACTN</name>
<organism evidence="2 3">
    <name type="scientific">Micromonospora parathelypteridis</name>
    <dbReference type="NCBI Taxonomy" id="1839617"/>
    <lineage>
        <taxon>Bacteria</taxon>
        <taxon>Bacillati</taxon>
        <taxon>Actinomycetota</taxon>
        <taxon>Actinomycetes</taxon>
        <taxon>Micromonosporales</taxon>
        <taxon>Micromonosporaceae</taxon>
        <taxon>Micromonospora</taxon>
    </lineage>
</organism>
<accession>A0A840W5F2</accession>
<proteinExistence type="predicted"/>
<dbReference type="EMBL" id="JACHDP010000001">
    <property type="protein sequence ID" value="MBB5480000.1"/>
    <property type="molecule type" value="Genomic_DNA"/>
</dbReference>
<dbReference type="AlphaFoldDB" id="A0A840W5F2"/>
<evidence type="ECO:0000313" key="2">
    <source>
        <dbReference type="EMBL" id="MBB5480000.1"/>
    </source>
</evidence>
<protein>
    <submittedName>
        <fullName evidence="2">Uncharacterized protein</fullName>
    </submittedName>
</protein>
<evidence type="ECO:0000256" key="1">
    <source>
        <dbReference type="SAM" id="MobiDB-lite"/>
    </source>
</evidence>